<evidence type="ECO:0000256" key="2">
    <source>
        <dbReference type="ARBA" id="ARBA00008333"/>
    </source>
</evidence>
<dbReference type="PANTHER" id="PTHR31632">
    <property type="entry name" value="IRON TRANSPORTER FTH1"/>
    <property type="match status" value="1"/>
</dbReference>
<comment type="caution">
    <text evidence="7">The sequence shown here is derived from an EMBL/GenBank/DDBJ whole genome shotgun (WGS) entry which is preliminary data.</text>
</comment>
<accession>A0AAW8CMF1</accession>
<gene>
    <name evidence="7" type="ORF">QJU78_00405</name>
</gene>
<evidence type="ECO:0000256" key="1">
    <source>
        <dbReference type="ARBA" id="ARBA00004141"/>
    </source>
</evidence>
<evidence type="ECO:0000313" key="8">
    <source>
        <dbReference type="Proteomes" id="UP001230466"/>
    </source>
</evidence>
<dbReference type="GO" id="GO:0033573">
    <property type="term" value="C:high-affinity iron permease complex"/>
    <property type="evidence" value="ECO:0007669"/>
    <property type="project" value="InterPro"/>
</dbReference>
<evidence type="ECO:0000256" key="6">
    <source>
        <dbReference type="SAM" id="Phobius"/>
    </source>
</evidence>
<reference evidence="7" key="1">
    <citation type="journal article" date="2023" name="Front. Microbiol.">
        <title>Phylogeography and host specificity of Pasteurellaceae pathogenic to sea-farmed fish in the north-east Atlantic.</title>
        <authorList>
            <person name="Gulla S."/>
            <person name="Colquhoun D.J."/>
            <person name="Olsen A.B."/>
            <person name="Spilsberg B."/>
            <person name="Lagesen K."/>
            <person name="Aakesson C.P."/>
            <person name="Strom S."/>
            <person name="Manji F."/>
            <person name="Birkbeck T.H."/>
            <person name="Nilsen H.K."/>
        </authorList>
    </citation>
    <scope>NUCLEOTIDE SEQUENCE</scope>
    <source>
        <strain evidence="7">VIB1234</strain>
    </source>
</reference>
<evidence type="ECO:0000256" key="3">
    <source>
        <dbReference type="ARBA" id="ARBA00022692"/>
    </source>
</evidence>
<dbReference type="AlphaFoldDB" id="A0AAW8CMF1"/>
<comment type="similarity">
    <text evidence="2">Belongs to the oxidase-dependent Fe transporter (OFeT) (TC 9.A.10.1) family.</text>
</comment>
<keyword evidence="5 6" id="KW-0472">Membrane</keyword>
<dbReference type="Proteomes" id="UP001230466">
    <property type="component" value="Unassembled WGS sequence"/>
</dbReference>
<dbReference type="GO" id="GO:0015093">
    <property type="term" value="F:ferrous iron transmembrane transporter activity"/>
    <property type="evidence" value="ECO:0007669"/>
    <property type="project" value="TreeGrafter"/>
</dbReference>
<evidence type="ECO:0000256" key="5">
    <source>
        <dbReference type="ARBA" id="ARBA00023136"/>
    </source>
</evidence>
<protein>
    <submittedName>
        <fullName evidence="7">FTR1 family iron permease</fullName>
    </submittedName>
</protein>
<keyword evidence="3 6" id="KW-0812">Transmembrane</keyword>
<feature type="transmembrane region" description="Helical" evidence="6">
    <location>
        <begin position="7"/>
        <end position="25"/>
    </location>
</feature>
<dbReference type="Pfam" id="PF03239">
    <property type="entry name" value="FTR1"/>
    <property type="match status" value="1"/>
</dbReference>
<name>A0AAW8CMF1_9PAST</name>
<dbReference type="EMBL" id="JASAYJ010000001">
    <property type="protein sequence ID" value="MDP8186245.1"/>
    <property type="molecule type" value="Genomic_DNA"/>
</dbReference>
<organism evidence="7 8">
    <name type="scientific">Pasteurella atlantica</name>
    <dbReference type="NCBI Taxonomy" id="2827233"/>
    <lineage>
        <taxon>Bacteria</taxon>
        <taxon>Pseudomonadati</taxon>
        <taxon>Pseudomonadota</taxon>
        <taxon>Gammaproteobacteria</taxon>
        <taxon>Pasteurellales</taxon>
        <taxon>Pasteurellaceae</taxon>
        <taxon>Pasteurella</taxon>
    </lineage>
</organism>
<feature type="transmembrane region" description="Helical" evidence="6">
    <location>
        <begin position="494"/>
        <end position="511"/>
    </location>
</feature>
<feature type="transmembrane region" description="Helical" evidence="6">
    <location>
        <begin position="423"/>
        <end position="444"/>
    </location>
</feature>
<dbReference type="RefSeq" id="WP_211596908.1">
    <property type="nucleotide sequence ID" value="NZ_JAGRQI010000001.1"/>
</dbReference>
<dbReference type="PANTHER" id="PTHR31632:SF2">
    <property type="entry name" value="PLASMA MEMBRANE IRON PERMEASE"/>
    <property type="match status" value="1"/>
</dbReference>
<evidence type="ECO:0000256" key="4">
    <source>
        <dbReference type="ARBA" id="ARBA00022989"/>
    </source>
</evidence>
<sequence length="644" mass="72689">MKFFYKIYYSFVVILLYFFSSVILAQQIDYKAAVDDLHHRLDVVVALYEKGEVAQAKRDIQMAYFGVYEDLEGPIRINYSAQYSIELESKFGEIRRLITQKVPVSQIQEQVNWLKNEISSVPEKLSKGHQLIAEGDGLDNENIASKWQEVANTISEQINNSVWAYKNNEQQEALIAINKSLAEYYSSGLSVAFKENNKTEIDTKISTLFAEIKKQIKLNPQDQILRKKQVKDIAYQGYLLTQRLSDELPNLPTQSIVSAQNKKIVKNDVQPTAIEQDWNDINIKISTVIELAIKKYQKGNIDEAIGDIQDSYFDIFEASGYENTIGAKNSKLKVELEGYFTRIVSLMSSKRSVSEIIKVHNTQKEAFTQAAVILTDTPQDFWSVVIQSFLILLREGLEAMLVVAAITAYLVKNNHQDKMGIVKNSVIVGLVCSVITAYIFGVVFTNSGVNQEILEGITMLVAVVVLFFMSYWLLSKVEAHQWQLYLKNKLSSSLTKGSVIGLWLASFLAIYREGAETVLFYFALSAGVKGGGLASISIGIILAIVVLMLVFFIMKYTVVQLPLKLFFMFTGSFMYLMAFIFAGKGIMELVEGKIIQPTFLSSVPEIQWLGIYPYMESLIPQLLLILAAIVAWIVIKLRTNKVTQ</sequence>
<evidence type="ECO:0000313" key="7">
    <source>
        <dbReference type="EMBL" id="MDP8186245.1"/>
    </source>
</evidence>
<feature type="transmembrane region" description="Helical" evidence="6">
    <location>
        <begin position="531"/>
        <end position="553"/>
    </location>
</feature>
<feature type="transmembrane region" description="Helical" evidence="6">
    <location>
        <begin position="456"/>
        <end position="474"/>
    </location>
</feature>
<keyword evidence="4 6" id="KW-1133">Transmembrane helix</keyword>
<feature type="transmembrane region" description="Helical" evidence="6">
    <location>
        <begin position="565"/>
        <end position="583"/>
    </location>
</feature>
<dbReference type="InterPro" id="IPR004923">
    <property type="entry name" value="FTR1/Fip1/EfeU"/>
</dbReference>
<feature type="transmembrane region" description="Helical" evidence="6">
    <location>
        <begin position="618"/>
        <end position="635"/>
    </location>
</feature>
<comment type="subcellular location">
    <subcellularLocation>
        <location evidence="1">Membrane</location>
        <topology evidence="1">Multi-pass membrane protein</topology>
    </subcellularLocation>
</comment>
<feature type="transmembrane region" description="Helical" evidence="6">
    <location>
        <begin position="389"/>
        <end position="411"/>
    </location>
</feature>
<proteinExistence type="inferred from homology"/>